<reference evidence="2 3" key="1">
    <citation type="submission" date="2016-11" db="EMBL/GenBank/DDBJ databases">
        <authorList>
            <person name="Jaros S."/>
            <person name="Januszkiewicz K."/>
            <person name="Wedrychowicz H."/>
        </authorList>
    </citation>
    <scope>NUCLEOTIDE SEQUENCE [LARGE SCALE GENOMIC DNA]</scope>
    <source>
        <strain evidence="2 3">DSM 21637</strain>
    </source>
</reference>
<dbReference type="RefSeq" id="WP_072324631.1">
    <property type="nucleotide sequence ID" value="NZ_FPJW01000001.1"/>
</dbReference>
<evidence type="ECO:0000313" key="2">
    <source>
        <dbReference type="EMBL" id="SFX06664.1"/>
    </source>
</evidence>
<keyword evidence="3" id="KW-1185">Reference proteome</keyword>
<dbReference type="Pfam" id="PF12697">
    <property type="entry name" value="Abhydrolase_6"/>
    <property type="match status" value="1"/>
</dbReference>
<accession>A0A1K1U1J5</accession>
<dbReference type="EMBL" id="FPJW01000001">
    <property type="protein sequence ID" value="SFX06664.1"/>
    <property type="molecule type" value="Genomic_DNA"/>
</dbReference>
<organism evidence="2 3">
    <name type="scientific">Marinospirillum alkaliphilum DSM 21637</name>
    <dbReference type="NCBI Taxonomy" id="1122209"/>
    <lineage>
        <taxon>Bacteria</taxon>
        <taxon>Pseudomonadati</taxon>
        <taxon>Pseudomonadota</taxon>
        <taxon>Gammaproteobacteria</taxon>
        <taxon>Oceanospirillales</taxon>
        <taxon>Oceanospirillaceae</taxon>
        <taxon>Marinospirillum</taxon>
    </lineage>
</organism>
<dbReference type="SUPFAM" id="SSF53474">
    <property type="entry name" value="alpha/beta-Hydrolases"/>
    <property type="match status" value="1"/>
</dbReference>
<dbReference type="InterPro" id="IPR050228">
    <property type="entry name" value="Carboxylesterase_BioH"/>
</dbReference>
<evidence type="ECO:0000259" key="1">
    <source>
        <dbReference type="Pfam" id="PF12697"/>
    </source>
</evidence>
<dbReference type="PANTHER" id="PTHR43194:SF2">
    <property type="entry name" value="PEROXISOMAL MEMBRANE PROTEIN LPX1"/>
    <property type="match status" value="1"/>
</dbReference>
<dbReference type="Proteomes" id="UP000182350">
    <property type="component" value="Unassembled WGS sequence"/>
</dbReference>
<dbReference type="AlphaFoldDB" id="A0A1K1U1J5"/>
<protein>
    <submittedName>
        <fullName evidence="2">Pimeloyl-ACP methyl ester carboxylesterase</fullName>
    </submittedName>
</protein>
<dbReference type="OrthoDB" id="5729753at2"/>
<name>A0A1K1U1J5_9GAMM</name>
<dbReference type="PANTHER" id="PTHR43194">
    <property type="entry name" value="HYDROLASE ALPHA/BETA FOLD FAMILY"/>
    <property type="match status" value="1"/>
</dbReference>
<dbReference type="InterPro" id="IPR029058">
    <property type="entry name" value="AB_hydrolase_fold"/>
</dbReference>
<gene>
    <name evidence="2" type="ORF">SAMN02745752_00406</name>
</gene>
<feature type="domain" description="AB hydrolase-1" evidence="1">
    <location>
        <begin position="8"/>
        <end position="251"/>
    </location>
</feature>
<dbReference type="STRING" id="1122209.SAMN02745752_00406"/>
<sequence>MSLPILHFAHANGFPAGSYRVLLEPLKTHWKVESLDRFGHNPTFPVDHNWQALVNELLDHLQQACSDQKVTGIGHSLGGVITYMAALKQPQRFEQIILLDPPLMTGLDSLGLKLAKKLGFIDKVTPAGITRGRRSHWPNRELAIEYFASKKLFSKFHAQALADYVDHGTEPDPRGGIRLRFDPGVEVAIFRNLADHLSGSLKRLQVPVTLVRGQQSDLLTPEREKRLKRSGFSCISVPGGHMFPLEHPEETRHCLLQLLKPQQ</sequence>
<evidence type="ECO:0000313" key="3">
    <source>
        <dbReference type="Proteomes" id="UP000182350"/>
    </source>
</evidence>
<dbReference type="Gene3D" id="3.40.50.1820">
    <property type="entry name" value="alpha/beta hydrolase"/>
    <property type="match status" value="1"/>
</dbReference>
<proteinExistence type="predicted"/>
<dbReference type="InterPro" id="IPR000073">
    <property type="entry name" value="AB_hydrolase_1"/>
</dbReference>